<reference evidence="7 8" key="1">
    <citation type="journal article" date="2019" name="Int. J. Syst. Evol. Microbiol.">
        <title>The Global Catalogue of Microorganisms (GCM) 10K type strain sequencing project: providing services to taxonomists for standard genome sequencing and annotation.</title>
        <authorList>
            <consortium name="The Broad Institute Genomics Platform"/>
            <consortium name="The Broad Institute Genome Sequencing Center for Infectious Disease"/>
            <person name="Wu L."/>
            <person name="Ma J."/>
        </authorList>
    </citation>
    <scope>NUCLEOTIDE SEQUENCE [LARGE SCALE GENOMIC DNA]</scope>
    <source>
        <strain evidence="7 8">JCM 8201</strain>
    </source>
</reference>
<accession>A0ABN3U699</accession>
<evidence type="ECO:0000256" key="3">
    <source>
        <dbReference type="ARBA" id="ARBA00022676"/>
    </source>
</evidence>
<gene>
    <name evidence="7" type="ORF">GCM10010439_18330</name>
</gene>
<dbReference type="InterPro" id="IPR029044">
    <property type="entry name" value="Nucleotide-diphossugar_trans"/>
</dbReference>
<dbReference type="RefSeq" id="WP_344449812.1">
    <property type="nucleotide sequence ID" value="NZ_BAAATZ010000006.1"/>
</dbReference>
<evidence type="ECO:0000256" key="4">
    <source>
        <dbReference type="ARBA" id="ARBA00022679"/>
    </source>
</evidence>
<feature type="transmembrane region" description="Helical" evidence="5">
    <location>
        <begin position="911"/>
        <end position="934"/>
    </location>
</feature>
<sequence length="1059" mass="113158">MPPDLTVVVCSKDGAGRIELCLDALDMQTIRGGLEIIVVDDGSSDATAEIARERGAKVVRHPRNLGAPAARNTGLHAASAPVVAFLDDDCAPEEKWAELLLSAYKNEDVTGAGGPIVQAGGRGYTARFMKRNHRHVPLELGLAERTGLPARFLMYLRRQWQPSEAEGRRYVHAFCGGNMSYRKAALEAAGGFDEEFRYASEEEDLARRLDGRLLFMPEASVEHHGVPSLFGRSLAYGRGNAMHYRKWPSVRPTVFPWPVLAVVLAVASLRFPALAASVVLPLLLYPGWARVAFRGQPDAVADPYVRLVQEGMENVGFVRGLLHAPHGPSAEQRQYGYGALLVAIAALTQVRELWAAQFVLAVLLLTVPGCLLLRALRVPGERIAAFPLYVPAASLAVLLASGLGVDFVWPLFSDVPPLRAGPLLAGLELCLLALLAAGGRAGPGTVIPWRELPSPLPLVLPLVAAGGALWLNHGRGPVLAAVAVFGCLVLLAVGAVEARSRDGRPAMILYSVALAMMWSYSLRGDIVYGYDVATEYFMASRTVTEGVWHAGPHPDAYGAMLSITVLPAQLAALTGLPVLMVLKLLLPAVFAMLPVGVFFLARRILPGRWAFAAAVLVTAQGGLAQQMPAVARQEIAMLMFAALVGALLDTGLRARQRTVLAGLSGASIVVSHYTTAYVTIGLLAGALLLVLLLRLGGAGPVTAALACCAAAAFVWYVPVTASTSNVGELRVALQSDGLRLLPRAVKGESAWNAFLRGAEATRISTVAYADQVVLKYRPPNIAVTPAEDASKPQYALGDAQAPEPAERLPAVSAGLDVALLILQQLVNVLCLLSALWLLVRRGAAPTARRLAALALPMLGFLVLVRFSGTLATAYNPGRAQLQAMVLTSITLCWLLRSLVPRLRLLRPARWLAGTAVAAGLLLFAGTSGATALALGGPRAANLADDGEDVERFELSRPELAAADWLGDRLPYSADRVYADRYGQLRLFAAEGPGVRVLTDLTPLTLDPAAWIYASRANTHHDRARSLFAGKLAVYAFPELFVADHYDRVYTNGRAEVFHR</sequence>
<feature type="transmembrane region" description="Helical" evidence="5">
    <location>
        <begin position="423"/>
        <end position="442"/>
    </location>
</feature>
<feature type="transmembrane region" description="Helical" evidence="5">
    <location>
        <begin position="356"/>
        <end position="376"/>
    </location>
</feature>
<feature type="transmembrane region" description="Helical" evidence="5">
    <location>
        <begin position="508"/>
        <end position="530"/>
    </location>
</feature>
<feature type="transmembrane region" description="Helical" evidence="5">
    <location>
        <begin position="478"/>
        <end position="496"/>
    </location>
</feature>
<dbReference type="PANTHER" id="PTHR43179">
    <property type="entry name" value="RHAMNOSYLTRANSFERASE WBBL"/>
    <property type="match status" value="1"/>
</dbReference>
<feature type="transmembrane region" description="Helical" evidence="5">
    <location>
        <begin position="454"/>
        <end position="472"/>
    </location>
</feature>
<dbReference type="PANTHER" id="PTHR43179:SF12">
    <property type="entry name" value="GALACTOFURANOSYLTRANSFERASE GLFT2"/>
    <property type="match status" value="1"/>
</dbReference>
<feature type="transmembrane region" description="Helical" evidence="5">
    <location>
        <begin position="674"/>
        <end position="693"/>
    </location>
</feature>
<dbReference type="Proteomes" id="UP001501842">
    <property type="component" value="Unassembled WGS sequence"/>
</dbReference>
<dbReference type="InterPro" id="IPR001173">
    <property type="entry name" value="Glyco_trans_2-like"/>
</dbReference>
<dbReference type="EMBL" id="BAAATZ010000006">
    <property type="protein sequence ID" value="GAA2723332.1"/>
    <property type="molecule type" value="Genomic_DNA"/>
</dbReference>
<keyword evidence="5" id="KW-0812">Transmembrane</keyword>
<feature type="transmembrane region" description="Helical" evidence="5">
    <location>
        <begin position="880"/>
        <end position="899"/>
    </location>
</feature>
<keyword evidence="8" id="KW-1185">Reference proteome</keyword>
<feature type="domain" description="Glycosyltransferase 2-like" evidence="6">
    <location>
        <begin position="6"/>
        <end position="186"/>
    </location>
</feature>
<keyword evidence="4" id="KW-0808">Transferase</keyword>
<dbReference type="CDD" id="cd00761">
    <property type="entry name" value="Glyco_tranf_GTA_type"/>
    <property type="match status" value="1"/>
</dbReference>
<comment type="pathway">
    <text evidence="1">Cell wall biogenesis; cell wall polysaccharide biosynthesis.</text>
</comment>
<protein>
    <recommendedName>
        <fullName evidence="6">Glycosyltransferase 2-like domain-containing protein</fullName>
    </recommendedName>
</protein>
<evidence type="ECO:0000256" key="1">
    <source>
        <dbReference type="ARBA" id="ARBA00004776"/>
    </source>
</evidence>
<feature type="transmembrane region" description="Helical" evidence="5">
    <location>
        <begin position="850"/>
        <end position="874"/>
    </location>
</feature>
<organism evidence="7 8">
    <name type="scientific">Actinocorallia aurantiaca</name>
    <dbReference type="NCBI Taxonomy" id="46204"/>
    <lineage>
        <taxon>Bacteria</taxon>
        <taxon>Bacillati</taxon>
        <taxon>Actinomycetota</taxon>
        <taxon>Actinomycetes</taxon>
        <taxon>Streptosporangiales</taxon>
        <taxon>Thermomonosporaceae</taxon>
        <taxon>Actinocorallia</taxon>
    </lineage>
</organism>
<evidence type="ECO:0000313" key="8">
    <source>
        <dbReference type="Proteomes" id="UP001501842"/>
    </source>
</evidence>
<evidence type="ECO:0000313" key="7">
    <source>
        <dbReference type="EMBL" id="GAA2723332.1"/>
    </source>
</evidence>
<comment type="caution">
    <text evidence="7">The sequence shown here is derived from an EMBL/GenBank/DDBJ whole genome shotgun (WGS) entry which is preliminary data.</text>
</comment>
<keyword evidence="5" id="KW-1133">Transmembrane helix</keyword>
<comment type="similarity">
    <text evidence="2">Belongs to the glycosyltransferase 2 family.</text>
</comment>
<keyword evidence="5" id="KW-0472">Membrane</keyword>
<name>A0ABN3U699_9ACTN</name>
<dbReference type="Pfam" id="PF00535">
    <property type="entry name" value="Glycos_transf_2"/>
    <property type="match status" value="1"/>
</dbReference>
<keyword evidence="3" id="KW-0328">Glycosyltransferase</keyword>
<feature type="transmembrane region" description="Helical" evidence="5">
    <location>
        <begin position="635"/>
        <end position="654"/>
    </location>
</feature>
<evidence type="ECO:0000259" key="6">
    <source>
        <dbReference type="Pfam" id="PF00535"/>
    </source>
</evidence>
<feature type="transmembrane region" description="Helical" evidence="5">
    <location>
        <begin position="817"/>
        <end position="838"/>
    </location>
</feature>
<dbReference type="Gene3D" id="3.90.550.10">
    <property type="entry name" value="Spore Coat Polysaccharide Biosynthesis Protein SpsA, Chain A"/>
    <property type="match status" value="1"/>
</dbReference>
<feature type="transmembrane region" description="Helical" evidence="5">
    <location>
        <begin position="700"/>
        <end position="717"/>
    </location>
</feature>
<evidence type="ECO:0000256" key="5">
    <source>
        <dbReference type="SAM" id="Phobius"/>
    </source>
</evidence>
<feature type="transmembrane region" description="Helical" evidence="5">
    <location>
        <begin position="388"/>
        <end position="411"/>
    </location>
</feature>
<proteinExistence type="inferred from homology"/>
<evidence type="ECO:0000256" key="2">
    <source>
        <dbReference type="ARBA" id="ARBA00006739"/>
    </source>
</evidence>
<dbReference type="SUPFAM" id="SSF53448">
    <property type="entry name" value="Nucleotide-diphospho-sugar transferases"/>
    <property type="match status" value="1"/>
</dbReference>
<feature type="transmembrane region" description="Helical" evidence="5">
    <location>
        <begin position="584"/>
        <end position="601"/>
    </location>
</feature>